<gene>
    <name evidence="2" type="ORF">ABK905_23135</name>
</gene>
<name>A0AAU7QHB5_9GAMM</name>
<dbReference type="EMBL" id="CP157947">
    <property type="protein sequence ID" value="XBS72027.1"/>
    <property type="molecule type" value="Genomic_DNA"/>
</dbReference>
<dbReference type="AlphaFoldDB" id="A0AAU7QHB5"/>
<proteinExistence type="predicted"/>
<feature type="region of interest" description="Disordered" evidence="1">
    <location>
        <begin position="1"/>
        <end position="22"/>
    </location>
</feature>
<sequence length="60" mass="5922">MDGVHPIKTFSGSLPEGAASKHSGQFVPGRLHVSPLAALLNGVGDLTPLAASDGVDDVGG</sequence>
<reference evidence="2" key="1">
    <citation type="submission" date="2024-06" db="EMBL/GenBank/DDBJ databases">
        <authorList>
            <person name="Coelho C."/>
            <person name="Bento M."/>
            <person name="Garcia E."/>
            <person name="Camelo A."/>
            <person name="Brandao I."/>
            <person name="Espirito Santo C."/>
            <person name="Trovao J."/>
            <person name="Verissimo A."/>
            <person name="Costa J."/>
            <person name="Tiago I."/>
        </authorList>
    </citation>
    <scope>NUCLEOTIDE SEQUENCE</scope>
    <source>
        <strain evidence="2">KWT182</strain>
    </source>
</reference>
<accession>A0AAU7QHB5</accession>
<evidence type="ECO:0000313" key="2">
    <source>
        <dbReference type="EMBL" id="XBS72027.1"/>
    </source>
</evidence>
<evidence type="ECO:0000256" key="1">
    <source>
        <dbReference type="SAM" id="MobiDB-lite"/>
    </source>
</evidence>
<organism evidence="2">
    <name type="scientific">Acerihabitans sp. KWT182</name>
    <dbReference type="NCBI Taxonomy" id="3157919"/>
    <lineage>
        <taxon>Bacteria</taxon>
        <taxon>Pseudomonadati</taxon>
        <taxon>Pseudomonadota</taxon>
        <taxon>Gammaproteobacteria</taxon>
        <taxon>Enterobacterales</taxon>
        <taxon>Pectobacteriaceae</taxon>
        <taxon>Acerihabitans</taxon>
    </lineage>
</organism>
<protein>
    <submittedName>
        <fullName evidence="2">Uncharacterized protein</fullName>
    </submittedName>
</protein>